<dbReference type="EMBL" id="WWSR01000034">
    <property type="protein sequence ID" value="MZJ40317.1"/>
    <property type="molecule type" value="Genomic_DNA"/>
</dbReference>
<dbReference type="GO" id="GO:0003677">
    <property type="term" value="F:DNA binding"/>
    <property type="evidence" value="ECO:0007669"/>
    <property type="project" value="InterPro"/>
</dbReference>
<feature type="domain" description="Transposase IS110-like N-terminal" evidence="2">
    <location>
        <begin position="8"/>
        <end position="155"/>
    </location>
</feature>
<dbReference type="PANTHER" id="PTHR33055">
    <property type="entry name" value="TRANSPOSASE FOR INSERTION SEQUENCE ELEMENT IS1111A"/>
    <property type="match status" value="1"/>
</dbReference>
<feature type="compositionally biased region" description="Basic and acidic residues" evidence="1">
    <location>
        <begin position="91"/>
        <end position="107"/>
    </location>
</feature>
<dbReference type="InterPro" id="IPR047650">
    <property type="entry name" value="Transpos_IS110"/>
</dbReference>
<reference evidence="4 5" key="1">
    <citation type="journal article" date="2019" name="Nat. Med.">
        <title>A library of human gut bacterial isolates paired with longitudinal multiomics data enables mechanistic microbiome research.</title>
        <authorList>
            <person name="Poyet M."/>
            <person name="Groussin M."/>
            <person name="Gibbons S.M."/>
            <person name="Avila-Pacheco J."/>
            <person name="Jiang X."/>
            <person name="Kearney S.M."/>
            <person name="Perrotta A.R."/>
            <person name="Berdy B."/>
            <person name="Zhao S."/>
            <person name="Lieberman T.D."/>
            <person name="Swanson P.K."/>
            <person name="Smith M."/>
            <person name="Roesemann S."/>
            <person name="Alexander J.E."/>
            <person name="Rich S.A."/>
            <person name="Livny J."/>
            <person name="Vlamakis H."/>
            <person name="Clish C."/>
            <person name="Bullock K."/>
            <person name="Deik A."/>
            <person name="Scott J."/>
            <person name="Pierce K.A."/>
            <person name="Xavier R.J."/>
            <person name="Alm E.J."/>
        </authorList>
    </citation>
    <scope>NUCLEOTIDE SEQUENCE [LARGE SCALE GENOMIC DNA]</scope>
    <source>
        <strain evidence="4 5">BIOML-A20</strain>
    </source>
</reference>
<protein>
    <submittedName>
        <fullName evidence="4">Transposase</fullName>
    </submittedName>
</protein>
<dbReference type="InterPro" id="IPR003346">
    <property type="entry name" value="Transposase_20"/>
</dbReference>
<comment type="caution">
    <text evidence="4">The sequence shown here is derived from an EMBL/GenBank/DDBJ whole genome shotgun (WGS) entry which is preliminary data.</text>
</comment>
<evidence type="ECO:0000256" key="1">
    <source>
        <dbReference type="SAM" id="MobiDB-lite"/>
    </source>
</evidence>
<gene>
    <name evidence="4" type="ORF">GT464_10320</name>
</gene>
<dbReference type="GO" id="GO:0004803">
    <property type="term" value="F:transposase activity"/>
    <property type="evidence" value="ECO:0007669"/>
    <property type="project" value="InterPro"/>
</dbReference>
<proteinExistence type="predicted"/>
<dbReference type="InterPro" id="IPR002525">
    <property type="entry name" value="Transp_IS110-like_N"/>
</dbReference>
<feature type="non-terminal residue" evidence="4">
    <location>
        <position position="289"/>
    </location>
</feature>
<feature type="region of interest" description="Disordered" evidence="1">
    <location>
        <begin position="89"/>
        <end position="116"/>
    </location>
</feature>
<name>A0A6N9JKR6_9ACTN</name>
<dbReference type="Proteomes" id="UP000469380">
    <property type="component" value="Unassembled WGS sequence"/>
</dbReference>
<dbReference type="GO" id="GO:0006313">
    <property type="term" value="P:DNA transposition"/>
    <property type="evidence" value="ECO:0007669"/>
    <property type="project" value="InterPro"/>
</dbReference>
<evidence type="ECO:0000313" key="4">
    <source>
        <dbReference type="EMBL" id="MZJ40317.1"/>
    </source>
</evidence>
<dbReference type="Pfam" id="PF02371">
    <property type="entry name" value="Transposase_20"/>
    <property type="match status" value="1"/>
</dbReference>
<organism evidence="4 5">
    <name type="scientific">Collinsella aerofaciens</name>
    <dbReference type="NCBI Taxonomy" id="74426"/>
    <lineage>
        <taxon>Bacteria</taxon>
        <taxon>Bacillati</taxon>
        <taxon>Actinomycetota</taxon>
        <taxon>Coriobacteriia</taxon>
        <taxon>Coriobacteriales</taxon>
        <taxon>Coriobacteriaceae</taxon>
        <taxon>Collinsella</taxon>
    </lineage>
</organism>
<evidence type="ECO:0000259" key="2">
    <source>
        <dbReference type="Pfam" id="PF01548"/>
    </source>
</evidence>
<accession>A0A6N9JKR6</accession>
<sequence>MEGETVIAGVDTHKDVHVLCLLDGLGRKIWSGSFGADPEGYDRLAEAIGDPGSCMVVGVEGTASYGAGLTRRLVELGYNVVEVLRPKRDKVRPGEGKSDPLDAERAARKAASGKGCSVPKSQDGWVEAVRQLYVARRLAVATSTSCVACAKSMLTTAPSALRERFRGRERPKDLMPLLARGRKAGDALEESVLASLRSVAAVWKEARSQVESLDERIRALLEANAPALLGVEGCGTTTAAALVVAAGDNPGRLRGEAAFSMMCGASPIPASSGKTDRHRLNRGGNRQAN</sequence>
<evidence type="ECO:0000259" key="3">
    <source>
        <dbReference type="Pfam" id="PF02371"/>
    </source>
</evidence>
<dbReference type="AlphaFoldDB" id="A0A6N9JKR6"/>
<dbReference type="RefSeq" id="WP_161161081.1">
    <property type="nucleotide sequence ID" value="NZ_WWSR01000034.1"/>
</dbReference>
<dbReference type="Pfam" id="PF01548">
    <property type="entry name" value="DEDD_Tnp_IS110"/>
    <property type="match status" value="1"/>
</dbReference>
<dbReference type="PANTHER" id="PTHR33055:SF16">
    <property type="entry name" value="TRANSPOSASE FOR INSERTION SEQUENCE ELEMENT IS1547"/>
    <property type="match status" value="1"/>
</dbReference>
<feature type="region of interest" description="Disordered" evidence="1">
    <location>
        <begin position="266"/>
        <end position="289"/>
    </location>
</feature>
<feature type="domain" description="Transposase IS116/IS110/IS902 C-terminal" evidence="3">
    <location>
        <begin position="227"/>
        <end position="288"/>
    </location>
</feature>
<evidence type="ECO:0000313" key="5">
    <source>
        <dbReference type="Proteomes" id="UP000469380"/>
    </source>
</evidence>